<comment type="caution">
    <text evidence="1">The sequence shown here is derived from an EMBL/GenBank/DDBJ whole genome shotgun (WGS) entry which is preliminary data.</text>
</comment>
<dbReference type="AlphaFoldDB" id="A0A4R0I229"/>
<sequence length="177" mass="20366">MTVNYVRGIGYQEDPIDPPAVSRVYGPCPCGNWTLEHDEPMQIWMVEAVEDAMREHYHACEALRLEADRRNAASPFNDRILTGGESVTDLNADNIKRLEQFAKVWRDRRPNSPIIEGMIIDHVPTHLTIDDLEALVKLARKQLPLQEAMRLHETPLWRYDAEQRKVVPESWKQAALG</sequence>
<name>A0A4R0I229_9ACTN</name>
<accession>A0A4R0I229</accession>
<evidence type="ECO:0000313" key="1">
    <source>
        <dbReference type="EMBL" id="TCC19926.1"/>
    </source>
</evidence>
<dbReference type="Proteomes" id="UP000292695">
    <property type="component" value="Unassembled WGS sequence"/>
</dbReference>
<proteinExistence type="predicted"/>
<dbReference type="EMBL" id="SJKA01000022">
    <property type="protein sequence ID" value="TCC19926.1"/>
    <property type="molecule type" value="Genomic_DNA"/>
</dbReference>
<gene>
    <name evidence="1" type="ORF">E0H50_37475</name>
</gene>
<reference evidence="1 2" key="1">
    <citation type="submission" date="2019-02" db="EMBL/GenBank/DDBJ databases">
        <title>Kribbella capetownensis sp. nov. and Kribbella speibonae sp. nov., isolated from soil.</title>
        <authorList>
            <person name="Curtis S.M."/>
            <person name="Norton I."/>
            <person name="Everest G.J."/>
            <person name="Meyers P.R."/>
        </authorList>
    </citation>
    <scope>NUCLEOTIDE SEQUENCE [LARGE SCALE GENOMIC DNA]</scope>
    <source>
        <strain evidence="1 2">DSM 27082</strain>
    </source>
</reference>
<evidence type="ECO:0000313" key="2">
    <source>
        <dbReference type="Proteomes" id="UP000292695"/>
    </source>
</evidence>
<keyword evidence="2" id="KW-1185">Reference proteome</keyword>
<protein>
    <submittedName>
        <fullName evidence="1">Uncharacterized protein</fullName>
    </submittedName>
</protein>
<dbReference type="RefSeq" id="WP_131295843.1">
    <property type="nucleotide sequence ID" value="NZ_SJKA01000022.1"/>
</dbReference>
<organism evidence="1 2">
    <name type="scientific">Kribbella sindirgiensis</name>
    <dbReference type="NCBI Taxonomy" id="1124744"/>
    <lineage>
        <taxon>Bacteria</taxon>
        <taxon>Bacillati</taxon>
        <taxon>Actinomycetota</taxon>
        <taxon>Actinomycetes</taxon>
        <taxon>Propionibacteriales</taxon>
        <taxon>Kribbellaceae</taxon>
        <taxon>Kribbella</taxon>
    </lineage>
</organism>